<reference evidence="1 2" key="1">
    <citation type="journal article" date="2016" name="Genome Announc.">
        <title>Draft Genome Sequence of Paenibacillus amylolyticus Heshi-A3, Isolated from Fermented Rice Bran in a Japanese Fermented Seafood Dish.</title>
        <authorList>
            <person name="Akuzawa S."/>
            <person name="Nagaoka J."/>
            <person name="Kanekatsu M."/>
            <person name="Kubota E."/>
            <person name="Ohtake R."/>
            <person name="Suzuki T."/>
            <person name="Kanesaki Y."/>
        </authorList>
    </citation>
    <scope>NUCLEOTIDE SEQUENCE [LARGE SCALE GENOMIC DNA]</scope>
    <source>
        <strain evidence="1 2">Heshi-A3</strain>
    </source>
</reference>
<evidence type="ECO:0000313" key="2">
    <source>
        <dbReference type="Proteomes" id="UP000069697"/>
    </source>
</evidence>
<proteinExistence type="predicted"/>
<dbReference type="Pfam" id="PF14425">
    <property type="entry name" value="Imm3"/>
    <property type="match status" value="1"/>
</dbReference>
<protein>
    <submittedName>
        <fullName evidence="1">Uncharacterized protein</fullName>
    </submittedName>
</protein>
<accession>A0A100VNM1</accession>
<sequence>MHWEYEELFDAVNETYNEFKLENMSGTKALSRTLSEFETTMNLGILKNL</sequence>
<dbReference type="Proteomes" id="UP000069697">
    <property type="component" value="Unassembled WGS sequence"/>
</dbReference>
<gene>
    <name evidence="1" type="ORF">PAHA3_3290</name>
</gene>
<dbReference type="EMBL" id="BCNV01000001">
    <property type="protein sequence ID" value="GAS83212.1"/>
    <property type="molecule type" value="Genomic_DNA"/>
</dbReference>
<name>A0A100VNM1_PAEAM</name>
<comment type="caution">
    <text evidence="1">The sequence shown here is derived from an EMBL/GenBank/DDBJ whole genome shotgun (WGS) entry which is preliminary data.</text>
</comment>
<evidence type="ECO:0000313" key="1">
    <source>
        <dbReference type="EMBL" id="GAS83212.1"/>
    </source>
</evidence>
<dbReference type="InterPro" id="IPR025678">
    <property type="entry name" value="Imm3"/>
</dbReference>
<organism evidence="1 2">
    <name type="scientific">Paenibacillus amylolyticus</name>
    <dbReference type="NCBI Taxonomy" id="1451"/>
    <lineage>
        <taxon>Bacteria</taxon>
        <taxon>Bacillati</taxon>
        <taxon>Bacillota</taxon>
        <taxon>Bacilli</taxon>
        <taxon>Bacillales</taxon>
        <taxon>Paenibacillaceae</taxon>
        <taxon>Paenibacillus</taxon>
    </lineage>
</organism>
<dbReference type="AlphaFoldDB" id="A0A100VNM1"/>
<reference evidence="2" key="2">
    <citation type="submission" date="2016-01" db="EMBL/GenBank/DDBJ databases">
        <title>Draft Genome Sequence of Paenibacillus amylolyticus Heshi-A3 that Was Isolated from Fermented Rice Bran with Aging Salted Mackerel, Which Was Named Heshiko as Traditional Fermented Seafood in Japan.</title>
        <authorList>
            <person name="Akuzawa S."/>
            <person name="Nakagawa J."/>
            <person name="Kanekatsu T."/>
            <person name="Kubota E."/>
            <person name="Ohtake R."/>
            <person name="Suzuki T."/>
            <person name="Kanesaki Y."/>
        </authorList>
    </citation>
    <scope>NUCLEOTIDE SEQUENCE [LARGE SCALE GENOMIC DNA]</scope>
    <source>
        <strain evidence="2">Heshi-A3</strain>
    </source>
</reference>